<dbReference type="PANTHER" id="PTHR43776:SF5">
    <property type="entry name" value="ATPASE COMPONENT OF ABC-TYPE TRANSPORT SYSTEM"/>
    <property type="match status" value="1"/>
</dbReference>
<dbReference type="InterPro" id="IPR003439">
    <property type="entry name" value="ABC_transporter-like_ATP-bd"/>
</dbReference>
<gene>
    <name evidence="6" type="ORF">LA66_08900</name>
</gene>
<keyword evidence="4" id="KW-0067">ATP-binding</keyword>
<dbReference type="PROSITE" id="PS00211">
    <property type="entry name" value="ABC_TRANSPORTER_1"/>
    <property type="match status" value="1"/>
</dbReference>
<dbReference type="RefSeq" id="WP_039191543.1">
    <property type="nucleotide sequence ID" value="NZ_JRFJ01000002.1"/>
</dbReference>
<name>A0A0B1Q2R6_9HYPH</name>
<dbReference type="InterPro" id="IPR027417">
    <property type="entry name" value="P-loop_NTPase"/>
</dbReference>
<dbReference type="GO" id="GO:0016887">
    <property type="term" value="F:ATP hydrolysis activity"/>
    <property type="evidence" value="ECO:0007669"/>
    <property type="project" value="InterPro"/>
</dbReference>
<dbReference type="InterPro" id="IPR003593">
    <property type="entry name" value="AAA+_ATPase"/>
</dbReference>
<organism evidence="6 7">
    <name type="scientific">Aureimonas altamirensis</name>
    <dbReference type="NCBI Taxonomy" id="370622"/>
    <lineage>
        <taxon>Bacteria</taxon>
        <taxon>Pseudomonadati</taxon>
        <taxon>Pseudomonadota</taxon>
        <taxon>Alphaproteobacteria</taxon>
        <taxon>Hyphomicrobiales</taxon>
        <taxon>Aurantimonadaceae</taxon>
        <taxon>Aureimonas</taxon>
    </lineage>
</organism>
<feature type="domain" description="ABC transporter" evidence="5">
    <location>
        <begin position="2"/>
        <end position="201"/>
    </location>
</feature>
<evidence type="ECO:0000259" key="5">
    <source>
        <dbReference type="PROSITE" id="PS50893"/>
    </source>
</evidence>
<accession>A0A0B1Q2R6</accession>
<keyword evidence="3" id="KW-0547">Nucleotide-binding</keyword>
<dbReference type="SUPFAM" id="SSF52540">
    <property type="entry name" value="P-loop containing nucleoside triphosphate hydrolases"/>
    <property type="match status" value="1"/>
</dbReference>
<dbReference type="Proteomes" id="UP000030826">
    <property type="component" value="Unassembled WGS sequence"/>
</dbReference>
<dbReference type="STRING" id="370622.LA66_08900"/>
<comment type="caution">
    <text evidence="6">The sequence shown here is derived from an EMBL/GenBank/DDBJ whole genome shotgun (WGS) entry which is preliminary data.</text>
</comment>
<keyword evidence="2" id="KW-0813">Transport</keyword>
<comment type="similarity">
    <text evidence="1">Belongs to the ABC transporter superfamily.</text>
</comment>
<evidence type="ECO:0000256" key="4">
    <source>
        <dbReference type="ARBA" id="ARBA00022840"/>
    </source>
</evidence>
<evidence type="ECO:0000256" key="3">
    <source>
        <dbReference type="ARBA" id="ARBA00022741"/>
    </source>
</evidence>
<dbReference type="PANTHER" id="PTHR43776">
    <property type="entry name" value="TRANSPORT ATP-BINDING PROTEIN"/>
    <property type="match status" value="1"/>
</dbReference>
<sequence>MLEAHSITASRGGRTLFEGFDLTVRPGEIVGLAGPSGCGKSTLGRILAGLLRPVGGAVHIDGRPSPVRGLRPIQYVAQHALGAVNPAWPIQRILTEAHRPSPQMLCRFRVDPAWAGRYPQSLSGGELQRVVLVRALAPEVRFLVLDEATASLDPITQADVWRALQSLCAERETGILAISHDEALLGHVAARTVHLPLRHFR</sequence>
<protein>
    <recommendedName>
        <fullName evidence="5">ABC transporter domain-containing protein</fullName>
    </recommendedName>
</protein>
<dbReference type="Pfam" id="PF00005">
    <property type="entry name" value="ABC_tran"/>
    <property type="match status" value="1"/>
</dbReference>
<dbReference type="GO" id="GO:0055085">
    <property type="term" value="P:transmembrane transport"/>
    <property type="evidence" value="ECO:0007669"/>
    <property type="project" value="UniProtKB-ARBA"/>
</dbReference>
<dbReference type="EMBL" id="JRFJ01000002">
    <property type="protein sequence ID" value="KHJ54694.1"/>
    <property type="molecule type" value="Genomic_DNA"/>
</dbReference>
<evidence type="ECO:0000313" key="6">
    <source>
        <dbReference type="EMBL" id="KHJ54694.1"/>
    </source>
</evidence>
<dbReference type="InterPro" id="IPR017871">
    <property type="entry name" value="ABC_transporter-like_CS"/>
</dbReference>
<evidence type="ECO:0000313" key="7">
    <source>
        <dbReference type="Proteomes" id="UP000030826"/>
    </source>
</evidence>
<dbReference type="AlphaFoldDB" id="A0A0B1Q2R6"/>
<dbReference type="GO" id="GO:0005524">
    <property type="term" value="F:ATP binding"/>
    <property type="evidence" value="ECO:0007669"/>
    <property type="project" value="UniProtKB-KW"/>
</dbReference>
<reference evidence="6 7" key="1">
    <citation type="submission" date="2014-09" db="EMBL/GenBank/DDBJ databases">
        <title>Isolation and characterization of Aurantimonas altamirensis ON-56566 from clinical sample following a dog bite.</title>
        <authorList>
            <person name="Eshaghi A."/>
            <person name="Li A."/>
            <person name="Shahinas D."/>
            <person name="Bahn P."/>
            <person name="Kus J.V."/>
            <person name="Patel S.N."/>
        </authorList>
    </citation>
    <scope>NUCLEOTIDE SEQUENCE [LARGE SCALE GENOMIC DNA]</scope>
    <source>
        <strain evidence="6 7">ON-56566</strain>
    </source>
</reference>
<proteinExistence type="inferred from homology"/>
<dbReference type="PROSITE" id="PS50893">
    <property type="entry name" value="ABC_TRANSPORTER_2"/>
    <property type="match status" value="1"/>
</dbReference>
<evidence type="ECO:0000256" key="2">
    <source>
        <dbReference type="ARBA" id="ARBA00022448"/>
    </source>
</evidence>
<evidence type="ECO:0000256" key="1">
    <source>
        <dbReference type="ARBA" id="ARBA00005417"/>
    </source>
</evidence>
<dbReference type="InterPro" id="IPR050319">
    <property type="entry name" value="ABC_transp_ATP-bind"/>
</dbReference>
<dbReference type="SMART" id="SM00382">
    <property type="entry name" value="AAA"/>
    <property type="match status" value="1"/>
</dbReference>
<dbReference type="Gene3D" id="3.40.50.300">
    <property type="entry name" value="P-loop containing nucleotide triphosphate hydrolases"/>
    <property type="match status" value="1"/>
</dbReference>
<dbReference type="OrthoDB" id="9784450at2"/>